<protein>
    <submittedName>
        <fullName evidence="2">DNA polymerase subunit beta</fullName>
    </submittedName>
</protein>
<evidence type="ECO:0000259" key="1">
    <source>
        <dbReference type="Pfam" id="PF18765"/>
    </source>
</evidence>
<evidence type="ECO:0000313" key="3">
    <source>
        <dbReference type="Proteomes" id="UP000252698"/>
    </source>
</evidence>
<dbReference type="EMBL" id="CP027306">
    <property type="protein sequence ID" value="AXE81171.1"/>
    <property type="molecule type" value="Genomic_DNA"/>
</dbReference>
<name>A0A2Z5JL65_STRAR</name>
<dbReference type="Pfam" id="PF18765">
    <property type="entry name" value="Polbeta"/>
    <property type="match status" value="1"/>
</dbReference>
<dbReference type="AlphaFoldDB" id="A0A2Z5JL65"/>
<reference evidence="2 3" key="1">
    <citation type="journal article" date="2018" name="Front. Microbiol.">
        <title>Genome Sequencing of Streptomyces atratus SCSIOZH16 and Activation Production of Nocardamine via Metabolic Engineering.</title>
        <authorList>
            <person name="Li Y."/>
            <person name="Zhang C."/>
            <person name="Liu C."/>
            <person name="Ju J."/>
            <person name="Ma J."/>
        </authorList>
    </citation>
    <scope>NUCLEOTIDE SEQUENCE [LARGE SCALE GENOMIC DNA]</scope>
    <source>
        <strain evidence="2 3">SCSIO_ZH16</strain>
    </source>
</reference>
<dbReference type="CDD" id="cd05403">
    <property type="entry name" value="NT_KNTase_like"/>
    <property type="match status" value="1"/>
</dbReference>
<accession>A0A2Z5JL65</accession>
<dbReference type="Proteomes" id="UP000252698">
    <property type="component" value="Chromosome"/>
</dbReference>
<proteinExistence type="predicted"/>
<dbReference type="InterPro" id="IPR041633">
    <property type="entry name" value="Polbeta"/>
</dbReference>
<organism evidence="2 3">
    <name type="scientific">Streptomyces atratus</name>
    <dbReference type="NCBI Taxonomy" id="1893"/>
    <lineage>
        <taxon>Bacteria</taxon>
        <taxon>Bacillati</taxon>
        <taxon>Actinomycetota</taxon>
        <taxon>Actinomycetes</taxon>
        <taxon>Kitasatosporales</taxon>
        <taxon>Streptomycetaceae</taxon>
        <taxon>Streptomyces</taxon>
    </lineage>
</organism>
<evidence type="ECO:0000313" key="2">
    <source>
        <dbReference type="EMBL" id="AXE81171.1"/>
    </source>
</evidence>
<dbReference type="KEGG" id="sata:C5746_34200"/>
<dbReference type="InterPro" id="IPR043519">
    <property type="entry name" value="NT_sf"/>
</dbReference>
<feature type="domain" description="Polymerase beta nucleotidyltransferase" evidence="1">
    <location>
        <begin position="32"/>
        <end position="78"/>
    </location>
</feature>
<dbReference type="SUPFAM" id="SSF81301">
    <property type="entry name" value="Nucleotidyltransferase"/>
    <property type="match status" value="1"/>
</dbReference>
<dbReference type="Gene3D" id="3.30.460.10">
    <property type="entry name" value="Beta Polymerase, domain 2"/>
    <property type="match status" value="1"/>
</dbReference>
<gene>
    <name evidence="2" type="ORF">C5746_34200</name>
</gene>
<sequence>MNTPKSHTAPVAQPGSVLPARIADMASRLAALPGIRAVALGGSRARGTHRPDSDWDLGVYYRGTPDLAALTALASEVQGSPAEVAGPGGWGPWVDGGAWLRVDGTPVDWILRDLDRVEAVWSDCLEGRFEVGVQPGHPLGFWSPAYPGEVALGHVLADPRNELTVLQQETRTYPEPLRTALVEAAWEAEFSVAAARKSAPAGDPLHVALCLSRAFGILTQSLHAHHRAWCLNEKGALAAAAALPGAPADFAERVGEALRGLDAAAVRRAAELVRDVRSVLATGAGEPGSRS</sequence>